<dbReference type="SUPFAM" id="SSF143791">
    <property type="entry name" value="DUSP-like"/>
    <property type="match status" value="1"/>
</dbReference>
<evidence type="ECO:0000259" key="1">
    <source>
        <dbReference type="Pfam" id="PF00787"/>
    </source>
</evidence>
<evidence type="ECO:0000313" key="2">
    <source>
        <dbReference type="EMBL" id="CAE0360233.1"/>
    </source>
</evidence>
<dbReference type="AlphaFoldDB" id="A0A7S3JQL3"/>
<organism evidence="2">
    <name type="scientific">Aureoumbra lagunensis</name>
    <dbReference type="NCBI Taxonomy" id="44058"/>
    <lineage>
        <taxon>Eukaryota</taxon>
        <taxon>Sar</taxon>
        <taxon>Stramenopiles</taxon>
        <taxon>Ochrophyta</taxon>
        <taxon>Pelagophyceae</taxon>
        <taxon>Pelagomonadales</taxon>
        <taxon>Aureoumbra</taxon>
    </lineage>
</organism>
<dbReference type="GO" id="GO:0035091">
    <property type="term" value="F:phosphatidylinositol binding"/>
    <property type="evidence" value="ECO:0007669"/>
    <property type="project" value="InterPro"/>
</dbReference>
<proteinExistence type="predicted"/>
<name>A0A7S3JQL3_9STRA</name>
<dbReference type="Gene3D" id="3.30.1520.10">
    <property type="entry name" value="Phox-like domain"/>
    <property type="match status" value="1"/>
</dbReference>
<dbReference type="Gene3D" id="2.30.29.30">
    <property type="entry name" value="Pleckstrin-homology domain (PH domain)/Phosphotyrosine-binding domain (PTB)"/>
    <property type="match status" value="1"/>
</dbReference>
<accession>A0A7S3JQL3</accession>
<gene>
    <name evidence="2" type="ORF">ALAG00032_LOCUS963</name>
</gene>
<dbReference type="CDD" id="cd06093">
    <property type="entry name" value="PX_domain"/>
    <property type="match status" value="1"/>
</dbReference>
<dbReference type="InterPro" id="IPR011993">
    <property type="entry name" value="PH-like_dom_sf"/>
</dbReference>
<reference evidence="2" key="1">
    <citation type="submission" date="2021-01" db="EMBL/GenBank/DDBJ databases">
        <authorList>
            <person name="Corre E."/>
            <person name="Pelletier E."/>
            <person name="Niang G."/>
            <person name="Scheremetjew M."/>
            <person name="Finn R."/>
            <person name="Kale V."/>
            <person name="Holt S."/>
            <person name="Cochrane G."/>
            <person name="Meng A."/>
            <person name="Brown T."/>
            <person name="Cohen L."/>
        </authorList>
    </citation>
    <scope>NUCLEOTIDE SEQUENCE</scope>
    <source>
        <strain evidence="2">CCMP1510</strain>
    </source>
</reference>
<sequence length="822" mass="93675">MAWHLISKTLKVEKAQDLKRILDESPHLIVGNERDALPILRPVHCDGIPMNPATRACGWLQVIFVEAQLQSADGEIDYIAFHQEYIFTVVYCGRIGHICKRYTDFFELNRQMANELLMIPGFPDKSIWFKVFGGDWNKRGQALASYANRVHASLAARGVFSPRLLAFLGVDAARVHIEEDGRISKQLDSYGAQQGSAWHMIEEGWLKRWRKFILGRAARRYDPPGPITNELLLVPRDVAYGYAALANNSESTKNTDKTQNTDKSTALAVVTPTTSDKEDNGKIEKNKLSNQDIDSVLGPKRRMERKYQANVREVKNLAARENRHVYLPPAVEEAAKNPAETVTEIAIYSDQHEPLTIGKHYRSINYNLWVYWKMVHGGGPCISRKSKEINSAPACGSGAEARSRLQRFGRMCVAKNQKNERYWKHLSHTAPGVRAVLLEYEQDRLKKRATKSIQASKDERTKSRLKDAARYTQRTWRNKKQYAFNDDNVRVQKHAQEVFASADGEVEHAAPGAPLVVEEGEAVVKLGGAETFDVKFTDAEGPLPFTLKKHSSSELTFVQKVDRRKLGVEGNNEDRDVPLSSAARKAREQLTEDAVLLVINNYPVSSLSHKHVMSRLTAAKWPLILRFERPLLPKDVISLSEIVDLAKRDDEVLRDDDFKLQMLKRLLHMGIKVLKYGRQGKPHATTLYLNNTLIFWEIGKADRLKNETPHLSRKYDLTKGVNIYDLKYIRINKVSPVFRTLYGRKAVEDHCFSIFTDNRTLDFEINQIDGDTNDADLTVARRLIAWTFDKIIKEARGSKIFVDKTGAPIRRTQPKKRLRMVR</sequence>
<feature type="domain" description="PX" evidence="1">
    <location>
        <begin position="97"/>
        <end position="151"/>
    </location>
</feature>
<protein>
    <recommendedName>
        <fullName evidence="1">PX domain-containing protein</fullName>
    </recommendedName>
</protein>
<dbReference type="InterPro" id="IPR001683">
    <property type="entry name" value="PX_dom"/>
</dbReference>
<dbReference type="Pfam" id="PF00787">
    <property type="entry name" value="PX"/>
    <property type="match status" value="1"/>
</dbReference>
<dbReference type="EMBL" id="HBIJ01001297">
    <property type="protein sequence ID" value="CAE0360233.1"/>
    <property type="molecule type" value="Transcribed_RNA"/>
</dbReference>
<dbReference type="Gene3D" id="3.30.2230.10">
    <property type="entry name" value="DUSP-like"/>
    <property type="match status" value="1"/>
</dbReference>
<dbReference type="SUPFAM" id="SSF64268">
    <property type="entry name" value="PX domain"/>
    <property type="match status" value="1"/>
</dbReference>
<dbReference type="InterPro" id="IPR035927">
    <property type="entry name" value="DUSP-like_sf"/>
</dbReference>
<dbReference type="InterPro" id="IPR036871">
    <property type="entry name" value="PX_dom_sf"/>
</dbReference>